<evidence type="ECO:0000313" key="2">
    <source>
        <dbReference type="EMBL" id="APY87181.1"/>
    </source>
</evidence>
<name>A0ABM6GTI1_9ACTN</name>
<keyword evidence="1" id="KW-1133">Transmembrane helix</keyword>
<reference evidence="2 3" key="1">
    <citation type="submission" date="2016-05" db="EMBL/GenBank/DDBJ databases">
        <authorList>
            <person name="Gu J."/>
        </authorList>
    </citation>
    <scope>NUCLEOTIDE SEQUENCE [LARGE SCALE GENOMIC DNA]</scope>
    <source>
        <strain evidence="2 3">ACCC40021</strain>
    </source>
</reference>
<protein>
    <submittedName>
        <fullName evidence="2">Uncharacterized protein</fullName>
    </submittedName>
</protein>
<evidence type="ECO:0000313" key="3">
    <source>
        <dbReference type="Proteomes" id="UP000187191"/>
    </source>
</evidence>
<evidence type="ECO:0000256" key="1">
    <source>
        <dbReference type="SAM" id="Phobius"/>
    </source>
</evidence>
<dbReference type="RefSeq" id="WP_076685193.1">
    <property type="nucleotide sequence ID" value="NZ_CP015588.1"/>
</dbReference>
<feature type="transmembrane region" description="Helical" evidence="1">
    <location>
        <begin position="46"/>
        <end position="69"/>
    </location>
</feature>
<keyword evidence="1" id="KW-0812">Transmembrane</keyword>
<proteinExistence type="predicted"/>
<organism evidence="2 3">
    <name type="scientific">Streptomyces alfalfae</name>
    <dbReference type="NCBI Taxonomy" id="1642299"/>
    <lineage>
        <taxon>Bacteria</taxon>
        <taxon>Bacillati</taxon>
        <taxon>Actinomycetota</taxon>
        <taxon>Actinomycetes</taxon>
        <taxon>Kitasatosporales</taxon>
        <taxon>Streptomycetaceae</taxon>
        <taxon>Streptomyces</taxon>
    </lineage>
</organism>
<gene>
    <name evidence="2" type="ORF">A7J05_16860</name>
</gene>
<dbReference type="Proteomes" id="UP000187191">
    <property type="component" value="Chromosome"/>
</dbReference>
<dbReference type="EMBL" id="CP015588">
    <property type="protein sequence ID" value="APY87181.1"/>
    <property type="molecule type" value="Genomic_DNA"/>
</dbReference>
<keyword evidence="3" id="KW-1185">Reference proteome</keyword>
<accession>A0ABM6GTI1</accession>
<sequence length="75" mass="8469">MNSKALLGRLTRKIKAACLRLRDADGLGRVGPLWEKTRRRLRFLRWTLVIQLLKGAAFAGGGVIIQIVATRYLNH</sequence>
<keyword evidence="1" id="KW-0472">Membrane</keyword>